<keyword evidence="1" id="KW-1133">Transmembrane helix</keyword>
<evidence type="ECO:0000313" key="2">
    <source>
        <dbReference type="EMBL" id="KAK3368593.1"/>
    </source>
</evidence>
<proteinExistence type="predicted"/>
<accession>A0AAE0N3B2</accession>
<gene>
    <name evidence="2" type="ORF">B0H63DRAFT_488777</name>
</gene>
<keyword evidence="3" id="KW-1185">Reference proteome</keyword>
<comment type="caution">
    <text evidence="2">The sequence shown here is derived from an EMBL/GenBank/DDBJ whole genome shotgun (WGS) entry which is preliminary data.</text>
</comment>
<reference evidence="2" key="2">
    <citation type="submission" date="2023-06" db="EMBL/GenBank/DDBJ databases">
        <authorList>
            <consortium name="Lawrence Berkeley National Laboratory"/>
            <person name="Haridas S."/>
            <person name="Hensen N."/>
            <person name="Bonometti L."/>
            <person name="Westerberg I."/>
            <person name="Brannstrom I.O."/>
            <person name="Guillou S."/>
            <person name="Cros-Aarteil S."/>
            <person name="Calhoun S."/>
            <person name="Kuo A."/>
            <person name="Mondo S."/>
            <person name="Pangilinan J."/>
            <person name="Riley R."/>
            <person name="LaButti K."/>
            <person name="Andreopoulos B."/>
            <person name="Lipzen A."/>
            <person name="Chen C."/>
            <person name="Yanf M."/>
            <person name="Daum C."/>
            <person name="Ng V."/>
            <person name="Clum A."/>
            <person name="Steindorff A."/>
            <person name="Ohm R."/>
            <person name="Martin F."/>
            <person name="Silar P."/>
            <person name="Natvig D."/>
            <person name="Lalanne C."/>
            <person name="Gautier V."/>
            <person name="Ament-velasquez S.L."/>
            <person name="Kruys A."/>
            <person name="Hutchinson M.I."/>
            <person name="Powell A.J."/>
            <person name="Barry K."/>
            <person name="Miller A.N."/>
            <person name="Grigoriev I.V."/>
            <person name="Debuchy R."/>
            <person name="Gladieux P."/>
            <person name="Thoren M.H."/>
            <person name="Johannesson H."/>
        </authorList>
    </citation>
    <scope>NUCLEOTIDE SEQUENCE</scope>
    <source>
        <strain evidence="2">CBS 232.78</strain>
    </source>
</reference>
<feature type="transmembrane region" description="Helical" evidence="1">
    <location>
        <begin position="6"/>
        <end position="28"/>
    </location>
</feature>
<keyword evidence="1" id="KW-0812">Transmembrane</keyword>
<evidence type="ECO:0000313" key="3">
    <source>
        <dbReference type="Proteomes" id="UP001285441"/>
    </source>
</evidence>
<reference evidence="2" key="1">
    <citation type="journal article" date="2023" name="Mol. Phylogenet. Evol.">
        <title>Genome-scale phylogeny and comparative genomics of the fungal order Sordariales.</title>
        <authorList>
            <person name="Hensen N."/>
            <person name="Bonometti L."/>
            <person name="Westerberg I."/>
            <person name="Brannstrom I.O."/>
            <person name="Guillou S."/>
            <person name="Cros-Aarteil S."/>
            <person name="Calhoun S."/>
            <person name="Haridas S."/>
            <person name="Kuo A."/>
            <person name="Mondo S."/>
            <person name="Pangilinan J."/>
            <person name="Riley R."/>
            <person name="LaButti K."/>
            <person name="Andreopoulos B."/>
            <person name="Lipzen A."/>
            <person name="Chen C."/>
            <person name="Yan M."/>
            <person name="Daum C."/>
            <person name="Ng V."/>
            <person name="Clum A."/>
            <person name="Steindorff A."/>
            <person name="Ohm R.A."/>
            <person name="Martin F."/>
            <person name="Silar P."/>
            <person name="Natvig D.O."/>
            <person name="Lalanne C."/>
            <person name="Gautier V."/>
            <person name="Ament-Velasquez S.L."/>
            <person name="Kruys A."/>
            <person name="Hutchinson M.I."/>
            <person name="Powell A.J."/>
            <person name="Barry K."/>
            <person name="Miller A.N."/>
            <person name="Grigoriev I.V."/>
            <person name="Debuchy R."/>
            <person name="Gladieux P."/>
            <person name="Hiltunen Thoren M."/>
            <person name="Johannesson H."/>
        </authorList>
    </citation>
    <scope>NUCLEOTIDE SEQUENCE</scope>
    <source>
        <strain evidence="2">CBS 232.78</strain>
    </source>
</reference>
<keyword evidence="1" id="KW-0472">Membrane</keyword>
<name>A0AAE0N3B2_9PEZI</name>
<dbReference type="Proteomes" id="UP001285441">
    <property type="component" value="Unassembled WGS sequence"/>
</dbReference>
<organism evidence="2 3">
    <name type="scientific">Podospora didyma</name>
    <dbReference type="NCBI Taxonomy" id="330526"/>
    <lineage>
        <taxon>Eukaryota</taxon>
        <taxon>Fungi</taxon>
        <taxon>Dikarya</taxon>
        <taxon>Ascomycota</taxon>
        <taxon>Pezizomycotina</taxon>
        <taxon>Sordariomycetes</taxon>
        <taxon>Sordariomycetidae</taxon>
        <taxon>Sordariales</taxon>
        <taxon>Podosporaceae</taxon>
        <taxon>Podospora</taxon>
    </lineage>
</organism>
<evidence type="ECO:0000256" key="1">
    <source>
        <dbReference type="SAM" id="Phobius"/>
    </source>
</evidence>
<sequence length="215" mass="24371">MEDPPLSVAASITGILTFCATIIAFIYVRYSIISNGYAEISKIMASVKSDGALAITDPTIEEDLRPGAVQMRKLISDFRENDHTILLKLLKVHGVNISGTDSGFAVVGTEAQESYQPARTKSMMFFRALRSCATAFGKWVDWLEIFWGFWRFSATVALGGTSATLLRWYVVREEVMDMVERRNLLRSQIQYQQMALLHMDLREIKSELSRWKSEN</sequence>
<dbReference type="EMBL" id="JAULSW010000010">
    <property type="protein sequence ID" value="KAK3368593.1"/>
    <property type="molecule type" value="Genomic_DNA"/>
</dbReference>
<protein>
    <submittedName>
        <fullName evidence="2">Uncharacterized protein</fullName>
    </submittedName>
</protein>
<dbReference type="AlphaFoldDB" id="A0AAE0N3B2"/>